<dbReference type="KEGG" id="parq:DSM112329_00155"/>
<feature type="region of interest" description="Disordered" evidence="1">
    <location>
        <begin position="1"/>
        <end position="60"/>
    </location>
</feature>
<evidence type="ECO:0000256" key="1">
    <source>
        <dbReference type="SAM" id="MobiDB-lite"/>
    </source>
</evidence>
<protein>
    <submittedName>
        <fullName evidence="2">Uncharacterized protein</fullName>
    </submittedName>
</protein>
<evidence type="ECO:0000313" key="2">
    <source>
        <dbReference type="EMBL" id="XAY03342.1"/>
    </source>
</evidence>
<organism evidence="2">
    <name type="scientific">Paraconexibacter sp. AEG42_29</name>
    <dbReference type="NCBI Taxonomy" id="2997339"/>
    <lineage>
        <taxon>Bacteria</taxon>
        <taxon>Bacillati</taxon>
        <taxon>Actinomycetota</taxon>
        <taxon>Thermoleophilia</taxon>
        <taxon>Solirubrobacterales</taxon>
        <taxon>Paraconexibacteraceae</taxon>
        <taxon>Paraconexibacter</taxon>
    </lineage>
</organism>
<proteinExistence type="predicted"/>
<sequence length="60" mass="6513">MSPIPSDPYDRKPFSLTTKDGKKITLRAGGLEGPPQVEGTVQRNEESAPAAGDEEQRDED</sequence>
<accession>A0AAU7ANX2</accession>
<name>A0AAU7ANX2_9ACTN</name>
<feature type="compositionally biased region" description="Basic and acidic residues" evidence="1">
    <location>
        <begin position="8"/>
        <end position="23"/>
    </location>
</feature>
<gene>
    <name evidence="2" type="ORF">DSM112329_00155</name>
</gene>
<reference evidence="2" key="1">
    <citation type="submission" date="2022-12" db="EMBL/GenBank/DDBJ databases">
        <title>Paraconexibacter alkalitolerans sp. nov. and Baekduia alba sp. nov., isolated from soil and emended description of the genera Paraconexibacter (Chun et al., 2020) and Baekduia (An et al., 2020).</title>
        <authorList>
            <person name="Vieira S."/>
            <person name="Huber K.J."/>
            <person name="Geppert A."/>
            <person name="Wolf J."/>
            <person name="Neumann-Schaal M."/>
            <person name="Muesken M."/>
            <person name="Overmann J."/>
        </authorList>
    </citation>
    <scope>NUCLEOTIDE SEQUENCE</scope>
    <source>
        <strain evidence="2">AEG42_29</strain>
    </source>
</reference>
<dbReference type="EMBL" id="CP114014">
    <property type="protein sequence ID" value="XAY03342.1"/>
    <property type="molecule type" value="Genomic_DNA"/>
</dbReference>
<dbReference type="AlphaFoldDB" id="A0AAU7ANX2"/>
<dbReference type="RefSeq" id="WP_354699897.1">
    <property type="nucleotide sequence ID" value="NZ_CP114014.1"/>
</dbReference>